<dbReference type="GO" id="GO:0003824">
    <property type="term" value="F:catalytic activity"/>
    <property type="evidence" value="ECO:0007669"/>
    <property type="project" value="UniProtKB-ARBA"/>
</dbReference>
<dbReference type="SMART" id="SM00086">
    <property type="entry name" value="PAC"/>
    <property type="match status" value="1"/>
</dbReference>
<dbReference type="InterPro" id="IPR035965">
    <property type="entry name" value="PAS-like_dom_sf"/>
</dbReference>
<dbReference type="NCBIfam" id="TIGR00229">
    <property type="entry name" value="sensory_box"/>
    <property type="match status" value="1"/>
</dbReference>
<dbReference type="PROSITE" id="PS50887">
    <property type="entry name" value="GGDEF"/>
    <property type="match status" value="1"/>
</dbReference>
<dbReference type="InterPro" id="IPR013767">
    <property type="entry name" value="PAS_fold"/>
</dbReference>
<dbReference type="NCBIfam" id="TIGR00254">
    <property type="entry name" value="GGDEF"/>
    <property type="match status" value="1"/>
</dbReference>
<dbReference type="InterPro" id="IPR000700">
    <property type="entry name" value="PAS-assoc_C"/>
</dbReference>
<feature type="domain" description="PAC" evidence="2">
    <location>
        <begin position="419"/>
        <end position="469"/>
    </location>
</feature>
<dbReference type="InterPro" id="IPR043128">
    <property type="entry name" value="Rev_trsase/Diguanyl_cyclase"/>
</dbReference>
<dbReference type="RefSeq" id="WP_072426664.1">
    <property type="nucleotide sequence ID" value="NZ_FPKR01000001.1"/>
</dbReference>
<dbReference type="FunFam" id="3.30.70.270:FF:000001">
    <property type="entry name" value="Diguanylate cyclase domain protein"/>
    <property type="match status" value="1"/>
</dbReference>
<dbReference type="CDD" id="cd12914">
    <property type="entry name" value="PDC1_DGC_like"/>
    <property type="match status" value="1"/>
</dbReference>
<dbReference type="InterPro" id="IPR001610">
    <property type="entry name" value="PAC"/>
</dbReference>
<dbReference type="SMART" id="SM00267">
    <property type="entry name" value="GGDEF"/>
    <property type="match status" value="1"/>
</dbReference>
<dbReference type="STRING" id="1121279.SAMN02745887_00105"/>
<keyword evidence="1" id="KW-0472">Membrane</keyword>
<dbReference type="AlphaFoldDB" id="A0A1K2H4Y4"/>
<reference evidence="4 5" key="1">
    <citation type="submission" date="2016-11" db="EMBL/GenBank/DDBJ databases">
        <authorList>
            <person name="Jaros S."/>
            <person name="Januszkiewicz K."/>
            <person name="Wedrychowicz H."/>
        </authorList>
    </citation>
    <scope>NUCLEOTIDE SEQUENCE [LARGE SCALE GENOMIC DNA]</scope>
    <source>
        <strain evidence="4 5">DSM 18899</strain>
    </source>
</reference>
<dbReference type="EMBL" id="FPKR01000001">
    <property type="protein sequence ID" value="SFZ70209.1"/>
    <property type="molecule type" value="Genomic_DNA"/>
</dbReference>
<feature type="transmembrane region" description="Helical" evidence="1">
    <location>
        <begin position="28"/>
        <end position="47"/>
    </location>
</feature>
<feature type="domain" description="GGDEF" evidence="3">
    <location>
        <begin position="501"/>
        <end position="635"/>
    </location>
</feature>
<evidence type="ECO:0000259" key="2">
    <source>
        <dbReference type="PROSITE" id="PS50113"/>
    </source>
</evidence>
<dbReference type="PROSITE" id="PS50113">
    <property type="entry name" value="PAC"/>
    <property type="match status" value="1"/>
</dbReference>
<dbReference type="GO" id="GO:0006355">
    <property type="term" value="P:regulation of DNA-templated transcription"/>
    <property type="evidence" value="ECO:0007669"/>
    <property type="project" value="InterPro"/>
</dbReference>
<dbReference type="CDD" id="cd01949">
    <property type="entry name" value="GGDEF"/>
    <property type="match status" value="1"/>
</dbReference>
<dbReference type="CDD" id="cd00130">
    <property type="entry name" value="PAS"/>
    <property type="match status" value="1"/>
</dbReference>
<dbReference type="PANTHER" id="PTHR46663:SF4">
    <property type="entry name" value="DIGUANYLATE CYCLASE DGCT-RELATED"/>
    <property type="match status" value="1"/>
</dbReference>
<dbReference type="Gene3D" id="3.30.70.270">
    <property type="match status" value="1"/>
</dbReference>
<gene>
    <name evidence="4" type="ORF">SAMN02745887_00105</name>
</gene>
<evidence type="ECO:0000313" key="4">
    <source>
        <dbReference type="EMBL" id="SFZ70209.1"/>
    </source>
</evidence>
<evidence type="ECO:0000259" key="3">
    <source>
        <dbReference type="PROSITE" id="PS50887"/>
    </source>
</evidence>
<name>A0A1K2H4Y4_9NEIS</name>
<evidence type="ECO:0000313" key="5">
    <source>
        <dbReference type="Proteomes" id="UP000186513"/>
    </source>
</evidence>
<evidence type="ECO:0000256" key="1">
    <source>
        <dbReference type="SAM" id="Phobius"/>
    </source>
</evidence>
<dbReference type="InterPro" id="IPR000014">
    <property type="entry name" value="PAS"/>
</dbReference>
<organism evidence="4 5">
    <name type="scientific">Chitinimonas taiwanensis DSM 18899</name>
    <dbReference type="NCBI Taxonomy" id="1121279"/>
    <lineage>
        <taxon>Bacteria</taxon>
        <taxon>Pseudomonadati</taxon>
        <taxon>Pseudomonadota</taxon>
        <taxon>Betaproteobacteria</taxon>
        <taxon>Neisseriales</taxon>
        <taxon>Chitinibacteraceae</taxon>
        <taxon>Chitinimonas</taxon>
    </lineage>
</organism>
<dbReference type="Pfam" id="PF00990">
    <property type="entry name" value="GGDEF"/>
    <property type="match status" value="1"/>
</dbReference>
<protein>
    <submittedName>
        <fullName evidence="4">PAS domain S-box-containing protein/diguanylate cyclase (GGDEF) domain-containing protein</fullName>
    </submittedName>
</protein>
<dbReference type="Proteomes" id="UP000186513">
    <property type="component" value="Unassembled WGS sequence"/>
</dbReference>
<dbReference type="PANTHER" id="PTHR46663">
    <property type="entry name" value="DIGUANYLATE CYCLASE DGCT-RELATED"/>
    <property type="match status" value="1"/>
</dbReference>
<accession>A0A1K2H4Y4</accession>
<keyword evidence="5" id="KW-1185">Reference proteome</keyword>
<keyword evidence="1" id="KW-0812">Transmembrane</keyword>
<proteinExistence type="predicted"/>
<sequence>MPPAPSAEIALDPSQADWRSFLRARRVLLLWLGVALALMMALISWELRSSYLDTRHSAQLAAQNLSLLLREQLDGALRETDLVLRDLAGKVDPATLAKLRVLPVAERAALSQLLDEKLSTLPQVDNLAFVAPDGYGVLTHERLLPIDTHLQPFYSQLLDNGGLEMSFSKPFVLPGGNELGMIMARRIPGLDQPLGGVVTALVKLEYFNQLARRLDAQAGSSFTLYDANNTVVSRYPELKHIMGKTDSANAALTAWTNGRSSGYLVARSTDDGVERGYSFHRLDHFPFIVMVGLEEGRRFGDWRMKAAAYVCLFLLLIGFSLLMVWRGWRESLLALSLQANRQKLEQHDAHILRALETLSRPILLMRASDSRILVANAAAATLCGRSQAEMSTLSLPELYLRAEHHQTVAAQLAEKHSLSDYEIKFQRPDGSVFWAELSGSAIAYAGDNAYFLTLGDISARKQAQESLWRRATLDPLTSIANRGYLLERAQIEWLRAKRYRHPLTVLILDLDHFKLVNDNYGHPVGDEVLQAVTQRVQQTLRETDLFGRLGGEEFCVLLPEEGEHGMLENAERLRQVVAATPIVLRDGRSLPITVSIGCACSRPDTADLSQLLKQADQALYAAKHAGRNCVMAFSPSLDTLHG</sequence>
<dbReference type="InterPro" id="IPR029787">
    <property type="entry name" value="Nucleotide_cyclase"/>
</dbReference>
<dbReference type="SUPFAM" id="SSF55785">
    <property type="entry name" value="PYP-like sensor domain (PAS domain)"/>
    <property type="match status" value="1"/>
</dbReference>
<dbReference type="InterPro" id="IPR052163">
    <property type="entry name" value="DGC-Regulatory_Protein"/>
</dbReference>
<dbReference type="Gene3D" id="3.30.450.20">
    <property type="entry name" value="PAS domain"/>
    <property type="match status" value="3"/>
</dbReference>
<feature type="transmembrane region" description="Helical" evidence="1">
    <location>
        <begin position="306"/>
        <end position="328"/>
    </location>
</feature>
<dbReference type="SUPFAM" id="SSF55073">
    <property type="entry name" value="Nucleotide cyclase"/>
    <property type="match status" value="1"/>
</dbReference>
<dbReference type="InterPro" id="IPR000160">
    <property type="entry name" value="GGDEF_dom"/>
</dbReference>
<dbReference type="Pfam" id="PF00989">
    <property type="entry name" value="PAS"/>
    <property type="match status" value="1"/>
</dbReference>
<keyword evidence="1" id="KW-1133">Transmembrane helix</keyword>
<dbReference type="CDD" id="cd12915">
    <property type="entry name" value="PDC2_DGC_like"/>
    <property type="match status" value="1"/>
</dbReference>